<feature type="transmembrane region" description="Helical" evidence="1">
    <location>
        <begin position="68"/>
        <end position="85"/>
    </location>
</feature>
<evidence type="ECO:0000313" key="3">
    <source>
        <dbReference type="Proteomes" id="UP001596978"/>
    </source>
</evidence>
<reference evidence="3" key="1">
    <citation type="journal article" date="2019" name="Int. J. Syst. Evol. Microbiol.">
        <title>The Global Catalogue of Microorganisms (GCM) 10K type strain sequencing project: providing services to taxonomists for standard genome sequencing and annotation.</title>
        <authorList>
            <consortium name="The Broad Institute Genomics Platform"/>
            <consortium name="The Broad Institute Genome Sequencing Center for Infectious Disease"/>
            <person name="Wu L."/>
            <person name="Ma J."/>
        </authorList>
    </citation>
    <scope>NUCLEOTIDE SEQUENCE [LARGE SCALE GENOMIC DNA]</scope>
    <source>
        <strain evidence="3">CCUG 62952</strain>
    </source>
</reference>
<keyword evidence="3" id="KW-1185">Reference proteome</keyword>
<name>A0ABW3CXN2_9FLAO</name>
<keyword evidence="1" id="KW-0472">Membrane</keyword>
<feature type="transmembrane region" description="Helical" evidence="1">
    <location>
        <begin position="42"/>
        <end position="62"/>
    </location>
</feature>
<organism evidence="2 3">
    <name type="scientific">Sungkyunkwania multivorans</name>
    <dbReference type="NCBI Taxonomy" id="1173618"/>
    <lineage>
        <taxon>Bacteria</taxon>
        <taxon>Pseudomonadati</taxon>
        <taxon>Bacteroidota</taxon>
        <taxon>Flavobacteriia</taxon>
        <taxon>Flavobacteriales</taxon>
        <taxon>Flavobacteriaceae</taxon>
        <taxon>Sungkyunkwania</taxon>
    </lineage>
</organism>
<accession>A0ABW3CXN2</accession>
<gene>
    <name evidence="2" type="ORF">ACFQ1M_08690</name>
</gene>
<dbReference type="RefSeq" id="WP_386406913.1">
    <property type="nucleotide sequence ID" value="NZ_JBHTJH010000004.1"/>
</dbReference>
<protein>
    <submittedName>
        <fullName evidence="2">Uncharacterized protein</fullName>
    </submittedName>
</protein>
<dbReference type="EMBL" id="JBHTJH010000004">
    <property type="protein sequence ID" value="MFD0862286.1"/>
    <property type="molecule type" value="Genomic_DNA"/>
</dbReference>
<sequence length="107" mass="12498">MENVTAREGRTIATIAYLTFIGTIIAFLMNREKRNSFALFHIRQMFGLIILLFISNTIYSFNQWLGEALWVISFAFWAIGLYGAITMKELKVPFLGGKFQEWFRFID</sequence>
<evidence type="ECO:0000256" key="1">
    <source>
        <dbReference type="SAM" id="Phobius"/>
    </source>
</evidence>
<keyword evidence="1" id="KW-0812">Transmembrane</keyword>
<proteinExistence type="predicted"/>
<comment type="caution">
    <text evidence="2">The sequence shown here is derived from an EMBL/GenBank/DDBJ whole genome shotgun (WGS) entry which is preliminary data.</text>
</comment>
<dbReference type="Proteomes" id="UP001596978">
    <property type="component" value="Unassembled WGS sequence"/>
</dbReference>
<feature type="transmembrane region" description="Helical" evidence="1">
    <location>
        <begin position="12"/>
        <end position="30"/>
    </location>
</feature>
<evidence type="ECO:0000313" key="2">
    <source>
        <dbReference type="EMBL" id="MFD0862286.1"/>
    </source>
</evidence>
<keyword evidence="1" id="KW-1133">Transmembrane helix</keyword>